<evidence type="ECO:0000256" key="2">
    <source>
        <dbReference type="PROSITE-ProRule" id="PRU00110"/>
    </source>
</evidence>
<evidence type="ECO:0000313" key="5">
    <source>
        <dbReference type="Proteomes" id="UP000245086"/>
    </source>
</evidence>
<protein>
    <recommendedName>
        <fullName evidence="3">HPt domain-containing protein</fullName>
    </recommendedName>
</protein>
<dbReference type="Proteomes" id="UP000245086">
    <property type="component" value="Unassembled WGS sequence"/>
</dbReference>
<comment type="caution">
    <text evidence="4">The sequence shown here is derived from an EMBL/GenBank/DDBJ whole genome shotgun (WGS) entry which is preliminary data.</text>
</comment>
<dbReference type="OrthoDB" id="7876199at2"/>
<feature type="domain" description="HPt" evidence="3">
    <location>
        <begin position="14"/>
        <end position="108"/>
    </location>
</feature>
<dbReference type="EMBL" id="BFBR01000001">
    <property type="protein sequence ID" value="GBF56489.1"/>
    <property type="molecule type" value="Genomic_DNA"/>
</dbReference>
<gene>
    <name evidence="4" type="ORF">PbB2_00145</name>
</gene>
<name>A0A2P2E607_9PROT</name>
<evidence type="ECO:0000259" key="3">
    <source>
        <dbReference type="PROSITE" id="PS50894"/>
    </source>
</evidence>
<dbReference type="GO" id="GO:0000160">
    <property type="term" value="P:phosphorelay signal transduction system"/>
    <property type="evidence" value="ECO:0007669"/>
    <property type="project" value="UniProtKB-KW"/>
</dbReference>
<sequence length="108" mass="12134">MMRLDITKPDLSTLKSTYLSSLAVDQDRITGLLSELTYGLAEPRTYKELHRIAHAQAGNAATFGFERLGDAARTINQRLNQAHELSAELEAEVIAWLGELQQICRSYR</sequence>
<dbReference type="PROSITE" id="PS50894">
    <property type="entry name" value="HPT"/>
    <property type="match status" value="1"/>
</dbReference>
<feature type="modified residue" description="Phosphohistidine" evidence="2">
    <location>
        <position position="54"/>
    </location>
</feature>
<dbReference type="GO" id="GO:0004672">
    <property type="term" value="F:protein kinase activity"/>
    <property type="evidence" value="ECO:0007669"/>
    <property type="project" value="UniProtKB-ARBA"/>
</dbReference>
<dbReference type="AlphaFoldDB" id="A0A2P2E607"/>
<keyword evidence="2" id="KW-0597">Phosphoprotein</keyword>
<proteinExistence type="predicted"/>
<reference evidence="4 5" key="1">
    <citation type="journal article" date="2018" name="Genome Announc.">
        <title>Draft Genome Sequence of "Candidatus Phycosocius bacilliformis," an Alphaproteobacterial Ectosymbiont of the Hydrocarbon-Producing Green Alga Botryococcus braunii.</title>
        <authorList>
            <person name="Tanabe Y."/>
            <person name="Yamaguchi H."/>
            <person name="Watanabe M.M."/>
        </authorList>
    </citation>
    <scope>NUCLEOTIDE SEQUENCE [LARGE SCALE GENOMIC DNA]</scope>
    <source>
        <strain evidence="4 5">BOTRYCO-2</strain>
    </source>
</reference>
<dbReference type="InterPro" id="IPR008207">
    <property type="entry name" value="Sig_transdc_His_kin_Hpt_dom"/>
</dbReference>
<organism evidence="4 5">
    <name type="scientific">Candidatus Phycosocius bacilliformis</name>
    <dbReference type="NCBI Taxonomy" id="1445552"/>
    <lineage>
        <taxon>Bacteria</taxon>
        <taxon>Pseudomonadati</taxon>
        <taxon>Pseudomonadota</taxon>
        <taxon>Alphaproteobacteria</taxon>
        <taxon>Caulobacterales</taxon>
        <taxon>Caulobacterales incertae sedis</taxon>
        <taxon>Candidatus Phycosocius</taxon>
    </lineage>
</organism>
<evidence type="ECO:0000313" key="4">
    <source>
        <dbReference type="EMBL" id="GBF56489.1"/>
    </source>
</evidence>
<dbReference type="Gene3D" id="1.20.120.160">
    <property type="entry name" value="HPT domain"/>
    <property type="match status" value="1"/>
</dbReference>
<keyword evidence="1" id="KW-0902">Two-component regulatory system</keyword>
<evidence type="ECO:0000256" key="1">
    <source>
        <dbReference type="ARBA" id="ARBA00023012"/>
    </source>
</evidence>
<dbReference type="InterPro" id="IPR036641">
    <property type="entry name" value="HPT_dom_sf"/>
</dbReference>
<dbReference type="Pfam" id="PF01627">
    <property type="entry name" value="Hpt"/>
    <property type="match status" value="1"/>
</dbReference>
<keyword evidence="5" id="KW-1185">Reference proteome</keyword>
<dbReference type="SUPFAM" id="SSF47226">
    <property type="entry name" value="Histidine-containing phosphotransfer domain, HPT domain"/>
    <property type="match status" value="1"/>
</dbReference>
<accession>A0A2P2E607</accession>